<feature type="transmembrane region" description="Helical" evidence="5">
    <location>
        <begin position="115"/>
        <end position="134"/>
    </location>
</feature>
<evidence type="ECO:0000256" key="3">
    <source>
        <dbReference type="ARBA" id="ARBA00023012"/>
    </source>
</evidence>
<keyword evidence="8" id="KW-0067">ATP-binding</keyword>
<feature type="transmembrane region" description="Helical" evidence="5">
    <location>
        <begin position="154"/>
        <end position="173"/>
    </location>
</feature>
<keyword evidence="8" id="KW-0547">Nucleotide-binding</keyword>
<feature type="domain" description="Phage shock protein PspC N-terminal" evidence="7">
    <location>
        <begin position="82"/>
        <end position="137"/>
    </location>
</feature>
<keyword evidence="2" id="KW-0418">Kinase</keyword>
<protein>
    <submittedName>
        <fullName evidence="8">ATP-binding protein</fullName>
    </submittedName>
</protein>
<keyword evidence="3" id="KW-0902">Two-component regulatory system</keyword>
<dbReference type="InterPro" id="IPR003594">
    <property type="entry name" value="HATPase_dom"/>
</dbReference>
<keyword evidence="5" id="KW-0472">Membrane</keyword>
<feature type="domain" description="Histidine kinase/HSP90-like ATPase" evidence="6">
    <location>
        <begin position="401"/>
        <end position="485"/>
    </location>
</feature>
<evidence type="ECO:0000256" key="2">
    <source>
        <dbReference type="ARBA" id="ARBA00022777"/>
    </source>
</evidence>
<dbReference type="Proteomes" id="UP001500483">
    <property type="component" value="Unassembled WGS sequence"/>
</dbReference>
<feature type="compositionally biased region" description="Basic and acidic residues" evidence="4">
    <location>
        <begin position="1"/>
        <end position="15"/>
    </location>
</feature>
<feature type="compositionally biased region" description="Low complexity" evidence="4">
    <location>
        <begin position="16"/>
        <end position="26"/>
    </location>
</feature>
<feature type="transmembrane region" description="Helical" evidence="5">
    <location>
        <begin position="91"/>
        <end position="109"/>
    </location>
</feature>
<name>A0ABP6RY26_9PSEU</name>
<evidence type="ECO:0000259" key="6">
    <source>
        <dbReference type="Pfam" id="PF02518"/>
    </source>
</evidence>
<evidence type="ECO:0000313" key="8">
    <source>
        <dbReference type="EMBL" id="GAA3363146.1"/>
    </source>
</evidence>
<dbReference type="InterPro" id="IPR036890">
    <property type="entry name" value="HATPase_C_sf"/>
</dbReference>
<dbReference type="Pfam" id="PF02518">
    <property type="entry name" value="HATPase_c"/>
    <property type="match status" value="1"/>
</dbReference>
<evidence type="ECO:0000313" key="9">
    <source>
        <dbReference type="Proteomes" id="UP001500483"/>
    </source>
</evidence>
<gene>
    <name evidence="8" type="ORF">GCM10020366_53900</name>
</gene>
<sequence>MKKPYQRERAREPRRAPTAPAAVDPGAPDRPEAAGAARAAAAPSAPFGAPGADPFPVDPDRPTEPHGHLVRDSTAPGAGPPTLYRRRGGRLVAGICGGLADHLGVSVLWVRASFAVLAAFGGAGLLGYGLLWIFVPQSGGDEPPMTDRERQQGLGLIILGLGLAVAVGLLGILPGWLTGPLGVAMVGAAVVWREADESQRRRWREGARTGMAGALLGGGGRSAVVRVVSGAALVVIGAVVFLAGSASVSDLQFALLSTVTALVGAAVLTVPWWVRLMRDLDVERAGRVRSQERAEIAAHLHDSVLQTLALIQKQAGSEREVRRLARGQERELRTWLYGPGGYGRGDAAEPESPAAEPGPMLSAQLARACGEVEDAFAINVDQVVVGDCELDDALTAQLAAAREAVVNAAKHAGVAEVSVYAEVEPDQVSIFVRDRGAGFDPERVSADRHGIADSIRGRMERNGGSVRIRTAPGSGTEVQMDMPREARR</sequence>
<dbReference type="GO" id="GO:0005524">
    <property type="term" value="F:ATP binding"/>
    <property type="evidence" value="ECO:0007669"/>
    <property type="project" value="UniProtKB-KW"/>
</dbReference>
<proteinExistence type="predicted"/>
<dbReference type="Gene3D" id="3.30.565.10">
    <property type="entry name" value="Histidine kinase-like ATPase, C-terminal domain"/>
    <property type="match status" value="1"/>
</dbReference>
<feature type="transmembrane region" description="Helical" evidence="5">
    <location>
        <begin position="223"/>
        <end position="245"/>
    </location>
</feature>
<evidence type="ECO:0000256" key="4">
    <source>
        <dbReference type="SAM" id="MobiDB-lite"/>
    </source>
</evidence>
<evidence type="ECO:0000256" key="1">
    <source>
        <dbReference type="ARBA" id="ARBA00022679"/>
    </source>
</evidence>
<comment type="caution">
    <text evidence="8">The sequence shown here is derived from an EMBL/GenBank/DDBJ whole genome shotgun (WGS) entry which is preliminary data.</text>
</comment>
<feature type="transmembrane region" description="Helical" evidence="5">
    <location>
        <begin position="251"/>
        <end position="274"/>
    </location>
</feature>
<dbReference type="CDD" id="cd16917">
    <property type="entry name" value="HATPase_UhpB-NarQ-NarX-like"/>
    <property type="match status" value="1"/>
</dbReference>
<dbReference type="EMBL" id="BAAAYK010000038">
    <property type="protein sequence ID" value="GAA3363146.1"/>
    <property type="molecule type" value="Genomic_DNA"/>
</dbReference>
<dbReference type="Pfam" id="PF04024">
    <property type="entry name" value="PspC"/>
    <property type="match status" value="1"/>
</dbReference>
<keyword evidence="5" id="KW-1133">Transmembrane helix</keyword>
<evidence type="ECO:0000259" key="7">
    <source>
        <dbReference type="Pfam" id="PF04024"/>
    </source>
</evidence>
<keyword evidence="9" id="KW-1185">Reference proteome</keyword>
<feature type="region of interest" description="Disordered" evidence="4">
    <location>
        <begin position="1"/>
        <end position="83"/>
    </location>
</feature>
<keyword evidence="5" id="KW-0812">Transmembrane</keyword>
<reference evidence="9" key="1">
    <citation type="journal article" date="2019" name="Int. J. Syst. Evol. Microbiol.">
        <title>The Global Catalogue of Microorganisms (GCM) 10K type strain sequencing project: providing services to taxonomists for standard genome sequencing and annotation.</title>
        <authorList>
            <consortium name="The Broad Institute Genomics Platform"/>
            <consortium name="The Broad Institute Genome Sequencing Center for Infectious Disease"/>
            <person name="Wu L."/>
            <person name="Ma J."/>
        </authorList>
    </citation>
    <scope>NUCLEOTIDE SEQUENCE [LARGE SCALE GENOMIC DNA]</scope>
    <source>
        <strain evidence="9">JCM 9687</strain>
    </source>
</reference>
<feature type="compositionally biased region" description="Basic and acidic residues" evidence="4">
    <location>
        <begin position="58"/>
        <end position="71"/>
    </location>
</feature>
<feature type="region of interest" description="Disordered" evidence="4">
    <location>
        <begin position="465"/>
        <end position="488"/>
    </location>
</feature>
<dbReference type="InterPro" id="IPR050482">
    <property type="entry name" value="Sensor_HK_TwoCompSys"/>
</dbReference>
<dbReference type="SUPFAM" id="SSF55874">
    <property type="entry name" value="ATPase domain of HSP90 chaperone/DNA topoisomerase II/histidine kinase"/>
    <property type="match status" value="1"/>
</dbReference>
<keyword evidence="1" id="KW-0808">Transferase</keyword>
<feature type="compositionally biased region" description="Low complexity" evidence="4">
    <location>
        <begin position="33"/>
        <end position="55"/>
    </location>
</feature>
<organism evidence="8 9">
    <name type="scientific">Saccharopolyspora gregorii</name>
    <dbReference type="NCBI Taxonomy" id="33914"/>
    <lineage>
        <taxon>Bacteria</taxon>
        <taxon>Bacillati</taxon>
        <taxon>Actinomycetota</taxon>
        <taxon>Actinomycetes</taxon>
        <taxon>Pseudonocardiales</taxon>
        <taxon>Pseudonocardiaceae</taxon>
        <taxon>Saccharopolyspora</taxon>
    </lineage>
</organism>
<evidence type="ECO:0000256" key="5">
    <source>
        <dbReference type="SAM" id="Phobius"/>
    </source>
</evidence>
<dbReference type="PANTHER" id="PTHR24421:SF61">
    <property type="entry name" value="OXYGEN SENSOR HISTIDINE KINASE NREB"/>
    <property type="match status" value="1"/>
</dbReference>
<accession>A0ABP6RY26</accession>
<dbReference type="InterPro" id="IPR007168">
    <property type="entry name" value="Phageshock_PspC_N"/>
</dbReference>
<dbReference type="PANTHER" id="PTHR24421">
    <property type="entry name" value="NITRATE/NITRITE SENSOR PROTEIN NARX-RELATED"/>
    <property type="match status" value="1"/>
</dbReference>